<dbReference type="EnsemblMetazoa" id="SMAR005811-RA">
    <property type="protein sequence ID" value="SMAR005811-PA"/>
    <property type="gene ID" value="SMAR005811"/>
</dbReference>
<protein>
    <submittedName>
        <fullName evidence="1">Uncharacterized protein</fullName>
    </submittedName>
</protein>
<evidence type="ECO:0000313" key="2">
    <source>
        <dbReference type="Proteomes" id="UP000014500"/>
    </source>
</evidence>
<dbReference type="AlphaFoldDB" id="T1IX80"/>
<dbReference type="HOGENOM" id="CLU_2471912_0_0_1"/>
<organism evidence="1 2">
    <name type="scientific">Strigamia maritima</name>
    <name type="common">European centipede</name>
    <name type="synonym">Geophilus maritimus</name>
    <dbReference type="NCBI Taxonomy" id="126957"/>
    <lineage>
        <taxon>Eukaryota</taxon>
        <taxon>Metazoa</taxon>
        <taxon>Ecdysozoa</taxon>
        <taxon>Arthropoda</taxon>
        <taxon>Myriapoda</taxon>
        <taxon>Chilopoda</taxon>
        <taxon>Pleurostigmophora</taxon>
        <taxon>Geophilomorpha</taxon>
        <taxon>Linotaeniidae</taxon>
        <taxon>Strigamia</taxon>
    </lineage>
</organism>
<dbReference type="Proteomes" id="UP000014500">
    <property type="component" value="Unassembled WGS sequence"/>
</dbReference>
<reference evidence="2" key="1">
    <citation type="submission" date="2011-05" db="EMBL/GenBank/DDBJ databases">
        <authorList>
            <person name="Richards S.R."/>
            <person name="Qu J."/>
            <person name="Jiang H."/>
            <person name="Jhangiani S.N."/>
            <person name="Agravi P."/>
            <person name="Goodspeed R."/>
            <person name="Gross S."/>
            <person name="Mandapat C."/>
            <person name="Jackson L."/>
            <person name="Mathew T."/>
            <person name="Pu L."/>
            <person name="Thornton R."/>
            <person name="Saada N."/>
            <person name="Wilczek-Boney K.B."/>
            <person name="Lee S."/>
            <person name="Kovar C."/>
            <person name="Wu Y."/>
            <person name="Scherer S.E."/>
            <person name="Worley K.C."/>
            <person name="Muzny D.M."/>
            <person name="Gibbs R."/>
        </authorList>
    </citation>
    <scope>NUCLEOTIDE SEQUENCE</scope>
    <source>
        <strain evidence="2">Brora</strain>
    </source>
</reference>
<name>T1IX80_STRMM</name>
<keyword evidence="2" id="KW-1185">Reference proteome</keyword>
<accession>T1IX80</accession>
<sequence length="88" mass="10056">MKTFLNVKTSILNRLTSARLLTKPIGSFAQSTLNSAIFDYYDVLIYFYSVFTWNINWRAASTRILTPIARTVSSFSCLYDILPDVMTS</sequence>
<proteinExistence type="predicted"/>
<evidence type="ECO:0000313" key="1">
    <source>
        <dbReference type="EnsemblMetazoa" id="SMAR005811-PA"/>
    </source>
</evidence>
<reference evidence="1" key="2">
    <citation type="submission" date="2015-02" db="UniProtKB">
        <authorList>
            <consortium name="EnsemblMetazoa"/>
        </authorList>
    </citation>
    <scope>IDENTIFICATION</scope>
</reference>
<dbReference type="EMBL" id="JH431644">
    <property type="status" value="NOT_ANNOTATED_CDS"/>
    <property type="molecule type" value="Genomic_DNA"/>
</dbReference>